<dbReference type="Gene3D" id="3.40.50.720">
    <property type="entry name" value="NAD(P)-binding Rossmann-like Domain"/>
    <property type="match status" value="1"/>
</dbReference>
<reference evidence="13" key="1">
    <citation type="submission" date="2022-07" db="EMBL/GenBank/DDBJ databases">
        <title>Phylogenomic reconstructions and comparative analyses of Kickxellomycotina fungi.</title>
        <authorList>
            <person name="Reynolds N.K."/>
            <person name="Stajich J.E."/>
            <person name="Barry K."/>
            <person name="Grigoriev I.V."/>
            <person name="Crous P."/>
            <person name="Smith M.E."/>
        </authorList>
    </citation>
    <scope>NUCLEOTIDE SEQUENCE</scope>
    <source>
        <strain evidence="13">RSA 567</strain>
    </source>
</reference>
<feature type="domain" description="RCK N-terminal" evidence="12">
    <location>
        <begin position="58"/>
        <end position="141"/>
    </location>
</feature>
<feature type="region of interest" description="Disordered" evidence="11">
    <location>
        <begin position="282"/>
        <end position="303"/>
    </location>
</feature>
<protein>
    <recommendedName>
        <fullName evidence="12">RCK N-terminal domain-containing protein</fullName>
    </recommendedName>
</protein>
<evidence type="ECO:0000256" key="4">
    <source>
        <dbReference type="ARBA" id="ARBA00022692"/>
    </source>
</evidence>
<feature type="compositionally biased region" description="Low complexity" evidence="11">
    <location>
        <begin position="282"/>
        <end position="292"/>
    </location>
</feature>
<evidence type="ECO:0000259" key="12">
    <source>
        <dbReference type="Pfam" id="PF22614"/>
    </source>
</evidence>
<dbReference type="InterPro" id="IPR003148">
    <property type="entry name" value="RCK_N"/>
</dbReference>
<keyword evidence="8" id="KW-0406">Ion transport</keyword>
<comment type="subcellular location">
    <subcellularLocation>
        <location evidence="1">Membrane</location>
        <topology evidence="1">Multi-pass membrane protein</topology>
    </subcellularLocation>
</comment>
<dbReference type="GO" id="GO:0005267">
    <property type="term" value="F:potassium channel activity"/>
    <property type="evidence" value="ECO:0007669"/>
    <property type="project" value="UniProtKB-KW"/>
</dbReference>
<keyword evidence="14" id="KW-1185">Reference proteome</keyword>
<feature type="region of interest" description="Disordered" evidence="11">
    <location>
        <begin position="33"/>
        <end position="55"/>
    </location>
</feature>
<evidence type="ECO:0000256" key="2">
    <source>
        <dbReference type="ARBA" id="ARBA00022448"/>
    </source>
</evidence>
<evidence type="ECO:0000313" key="13">
    <source>
        <dbReference type="EMBL" id="KAJ1969760.1"/>
    </source>
</evidence>
<dbReference type="PANTHER" id="PTHR10027:SF10">
    <property type="entry name" value="SLOWPOKE 2, ISOFORM D"/>
    <property type="match status" value="1"/>
</dbReference>
<comment type="caution">
    <text evidence="13">The sequence shown here is derived from an EMBL/GenBank/DDBJ whole genome shotgun (WGS) entry which is preliminary data.</text>
</comment>
<dbReference type="OrthoDB" id="297496at2759"/>
<proteinExistence type="predicted"/>
<dbReference type="InterPro" id="IPR047871">
    <property type="entry name" value="K_chnl_Slo-like"/>
</dbReference>
<keyword evidence="10" id="KW-0407">Ion channel</keyword>
<dbReference type="PANTHER" id="PTHR10027">
    <property type="entry name" value="CALCIUM-ACTIVATED POTASSIUM CHANNEL ALPHA CHAIN"/>
    <property type="match status" value="1"/>
</dbReference>
<dbReference type="Pfam" id="PF22614">
    <property type="entry name" value="Slo-like_RCK"/>
    <property type="match status" value="1"/>
</dbReference>
<organism evidence="13 14">
    <name type="scientific">Dimargaris verticillata</name>
    <dbReference type="NCBI Taxonomy" id="2761393"/>
    <lineage>
        <taxon>Eukaryota</taxon>
        <taxon>Fungi</taxon>
        <taxon>Fungi incertae sedis</taxon>
        <taxon>Zoopagomycota</taxon>
        <taxon>Kickxellomycotina</taxon>
        <taxon>Dimargaritomycetes</taxon>
        <taxon>Dimargaritales</taxon>
        <taxon>Dimargaritaceae</taxon>
        <taxon>Dimargaris</taxon>
    </lineage>
</organism>
<keyword evidence="6" id="KW-0630">Potassium</keyword>
<evidence type="ECO:0000256" key="8">
    <source>
        <dbReference type="ARBA" id="ARBA00023065"/>
    </source>
</evidence>
<dbReference type="Proteomes" id="UP001151582">
    <property type="component" value="Unassembled WGS sequence"/>
</dbReference>
<dbReference type="AlphaFoldDB" id="A0A9W8B1D5"/>
<evidence type="ECO:0000256" key="6">
    <source>
        <dbReference type="ARBA" id="ARBA00022958"/>
    </source>
</evidence>
<evidence type="ECO:0000256" key="11">
    <source>
        <dbReference type="SAM" id="MobiDB-lite"/>
    </source>
</evidence>
<evidence type="ECO:0000256" key="9">
    <source>
        <dbReference type="ARBA" id="ARBA00023136"/>
    </source>
</evidence>
<name>A0A9W8B1D5_9FUNG</name>
<evidence type="ECO:0000256" key="10">
    <source>
        <dbReference type="ARBA" id="ARBA00023303"/>
    </source>
</evidence>
<dbReference type="EMBL" id="JANBQB010001889">
    <property type="protein sequence ID" value="KAJ1969760.1"/>
    <property type="molecule type" value="Genomic_DNA"/>
</dbReference>
<keyword evidence="2" id="KW-0813">Transport</keyword>
<evidence type="ECO:0000256" key="1">
    <source>
        <dbReference type="ARBA" id="ARBA00004141"/>
    </source>
</evidence>
<keyword evidence="3" id="KW-0633">Potassium transport</keyword>
<accession>A0A9W8B1D5</accession>
<dbReference type="GO" id="GO:0016020">
    <property type="term" value="C:membrane"/>
    <property type="evidence" value="ECO:0007669"/>
    <property type="project" value="UniProtKB-SubCell"/>
</dbReference>
<evidence type="ECO:0000256" key="5">
    <source>
        <dbReference type="ARBA" id="ARBA00022826"/>
    </source>
</evidence>
<evidence type="ECO:0000256" key="7">
    <source>
        <dbReference type="ARBA" id="ARBA00022989"/>
    </source>
</evidence>
<keyword evidence="7" id="KW-1133">Transmembrane helix</keyword>
<keyword evidence="9" id="KW-0472">Membrane</keyword>
<feature type="region of interest" description="Disordered" evidence="11">
    <location>
        <begin position="229"/>
        <end position="255"/>
    </location>
</feature>
<evidence type="ECO:0000256" key="3">
    <source>
        <dbReference type="ARBA" id="ARBA00022538"/>
    </source>
</evidence>
<feature type="compositionally biased region" description="Low complexity" evidence="11">
    <location>
        <begin position="37"/>
        <end position="51"/>
    </location>
</feature>
<evidence type="ECO:0000313" key="14">
    <source>
        <dbReference type="Proteomes" id="UP001151582"/>
    </source>
</evidence>
<keyword evidence="4" id="KW-0812">Transmembrane</keyword>
<gene>
    <name evidence="13" type="ORF">H4R34_006134</name>
</gene>
<feature type="non-terminal residue" evidence="13">
    <location>
        <position position="1"/>
    </location>
</feature>
<sequence length="382" mass="42323">HLVLCDTGSQFPANLEYFIGCLRAPYRQRALSGAEQASESNTSSSNASESPSRARTARADLPIVILSPHEPEPSLKRLLQRFGQVYMVQGSPLVRKDLFRAQIHCAEKAVVLSGAGNNAYSTSRHTDDSAALLAVLNIESLALDDDFFVVVEFIHRENMKFVGESETVPIDELYAQAILRPSFMSGHVFAPCMLDTLICQTYYNNHLLDIIKQFIFSHRVSDRKVDIYASQRTSPKRHHRSHKSPEPAPLSAMATAVATPREELPSAGHTISSHYPACDPLLDSSPDGSSSSEGDDDTNEPDQMAYYGHTFLVPIPSHFVGGLYSALFSHLCRNHQAVALGLYRSVTHKQSPLWYVLCNPGPAMTLRRGDRVYVLSNREPQL</sequence>
<keyword evidence="5" id="KW-0631">Potassium channel</keyword>